<proteinExistence type="predicted"/>
<organism evidence="1 2">
    <name type="scientific">Rotaria socialis</name>
    <dbReference type="NCBI Taxonomy" id="392032"/>
    <lineage>
        <taxon>Eukaryota</taxon>
        <taxon>Metazoa</taxon>
        <taxon>Spiralia</taxon>
        <taxon>Gnathifera</taxon>
        <taxon>Rotifera</taxon>
        <taxon>Eurotatoria</taxon>
        <taxon>Bdelloidea</taxon>
        <taxon>Philodinida</taxon>
        <taxon>Philodinidae</taxon>
        <taxon>Rotaria</taxon>
    </lineage>
</organism>
<protein>
    <submittedName>
        <fullName evidence="1">Uncharacterized protein</fullName>
    </submittedName>
</protein>
<sequence length="69" mass="8064">MDNMPPVYTTDLNDIYDEFIAKIIQYFDGIVLRITKRFEESDNHALENIGELVEDMNVIRTIPEVESKT</sequence>
<keyword evidence="2" id="KW-1185">Reference proteome</keyword>
<name>A0A821QPA8_9BILA</name>
<evidence type="ECO:0000313" key="2">
    <source>
        <dbReference type="Proteomes" id="UP000663873"/>
    </source>
</evidence>
<dbReference type="EMBL" id="CAJOBP010055030">
    <property type="protein sequence ID" value="CAF4829396.1"/>
    <property type="molecule type" value="Genomic_DNA"/>
</dbReference>
<gene>
    <name evidence="1" type="ORF">UJA718_LOCUS42543</name>
</gene>
<feature type="non-terminal residue" evidence="1">
    <location>
        <position position="69"/>
    </location>
</feature>
<comment type="caution">
    <text evidence="1">The sequence shown here is derived from an EMBL/GenBank/DDBJ whole genome shotgun (WGS) entry which is preliminary data.</text>
</comment>
<evidence type="ECO:0000313" key="1">
    <source>
        <dbReference type="EMBL" id="CAF4829396.1"/>
    </source>
</evidence>
<accession>A0A821QPA8</accession>
<reference evidence="1" key="1">
    <citation type="submission" date="2021-02" db="EMBL/GenBank/DDBJ databases">
        <authorList>
            <person name="Nowell W R."/>
        </authorList>
    </citation>
    <scope>NUCLEOTIDE SEQUENCE</scope>
</reference>
<dbReference type="AlphaFoldDB" id="A0A821QPA8"/>
<dbReference type="Proteomes" id="UP000663873">
    <property type="component" value="Unassembled WGS sequence"/>
</dbReference>